<reference evidence="2 3" key="1">
    <citation type="submission" date="2024-02" db="EMBL/GenBank/DDBJ databases">
        <authorList>
            <person name="Chen Y."/>
            <person name="Shah S."/>
            <person name="Dougan E. K."/>
            <person name="Thang M."/>
            <person name="Chan C."/>
        </authorList>
    </citation>
    <scope>NUCLEOTIDE SEQUENCE [LARGE SCALE GENOMIC DNA]</scope>
</reference>
<sequence>MLSGDDLQRLLETGGDVTEEAPVVEAEKAPAEPAVAPLAGEASEETGTVLCDGAVRMRSLKRSPERGGRIGDGCSIGYRTQEGDPLEEAELGSERLPWALEVVAKRMQVGDVAEVVATGEHALADEETVADVEGLERRWRFEVATVAAGTCLDKFRLSVDERIAAADRLRERGNQMLKQGRLLRAGDYYERGSSFMDVIEAEDMGMPGGKKDAKAVANNRRIRECQKPILLNWALVLMRRKRWSEAERKCAEVILDIDSSCVEKDVWKVLGCFGVFTATESHGSRDHHEVKALFRRGQCQIQLGSLEDAKKDLQKARDLDASIADDVEKELVKLKRQQKALDQQDRGWAQKALKKGLADERSKPKQPTAQDEDDIDCKVKDSSKTRLMPETSAGTAGPVSHKEVLAAQEKAAAEAGVDDITYARQREAIYNQLLMGGRPE</sequence>
<dbReference type="SUPFAM" id="SSF48452">
    <property type="entry name" value="TPR-like"/>
    <property type="match status" value="1"/>
</dbReference>
<evidence type="ECO:0000256" key="1">
    <source>
        <dbReference type="SAM" id="MobiDB-lite"/>
    </source>
</evidence>
<gene>
    <name evidence="2" type="ORF">CCMP2556_LOCUS37062</name>
</gene>
<evidence type="ECO:0008006" key="4">
    <source>
        <dbReference type="Google" id="ProtNLM"/>
    </source>
</evidence>
<protein>
    <recommendedName>
        <fullName evidence="4">Peptidylprolyl isomerase</fullName>
    </recommendedName>
</protein>
<dbReference type="SMART" id="SM00028">
    <property type="entry name" value="TPR"/>
    <property type="match status" value="1"/>
</dbReference>
<dbReference type="PANTHER" id="PTHR46512">
    <property type="entry name" value="PEPTIDYLPROLYL ISOMERASE"/>
    <property type="match status" value="1"/>
</dbReference>
<evidence type="ECO:0000313" key="2">
    <source>
        <dbReference type="EMBL" id="CAK9075248.1"/>
    </source>
</evidence>
<accession>A0ABP0PI87</accession>
<evidence type="ECO:0000313" key="3">
    <source>
        <dbReference type="Proteomes" id="UP001642484"/>
    </source>
</evidence>
<feature type="region of interest" description="Disordered" evidence="1">
    <location>
        <begin position="343"/>
        <end position="400"/>
    </location>
</feature>
<dbReference type="InterPro" id="IPR011990">
    <property type="entry name" value="TPR-like_helical_dom_sf"/>
</dbReference>
<feature type="region of interest" description="Disordered" evidence="1">
    <location>
        <begin position="12"/>
        <end position="41"/>
    </location>
</feature>
<dbReference type="Gene3D" id="1.25.40.10">
    <property type="entry name" value="Tetratricopeptide repeat domain"/>
    <property type="match status" value="2"/>
</dbReference>
<proteinExistence type="predicted"/>
<organism evidence="2 3">
    <name type="scientific">Durusdinium trenchii</name>
    <dbReference type="NCBI Taxonomy" id="1381693"/>
    <lineage>
        <taxon>Eukaryota</taxon>
        <taxon>Sar</taxon>
        <taxon>Alveolata</taxon>
        <taxon>Dinophyceae</taxon>
        <taxon>Suessiales</taxon>
        <taxon>Symbiodiniaceae</taxon>
        <taxon>Durusdinium</taxon>
    </lineage>
</organism>
<dbReference type="InterPro" id="IPR050754">
    <property type="entry name" value="FKBP4/5/8-like"/>
</dbReference>
<feature type="compositionally biased region" description="Low complexity" evidence="1">
    <location>
        <begin position="31"/>
        <end position="41"/>
    </location>
</feature>
<comment type="caution">
    <text evidence="2">The sequence shown here is derived from an EMBL/GenBank/DDBJ whole genome shotgun (WGS) entry which is preliminary data.</text>
</comment>
<name>A0ABP0PI87_9DINO</name>
<dbReference type="Proteomes" id="UP001642484">
    <property type="component" value="Unassembled WGS sequence"/>
</dbReference>
<keyword evidence="3" id="KW-1185">Reference proteome</keyword>
<dbReference type="EMBL" id="CAXAMN010023117">
    <property type="protein sequence ID" value="CAK9075248.1"/>
    <property type="molecule type" value="Genomic_DNA"/>
</dbReference>
<dbReference type="InterPro" id="IPR019734">
    <property type="entry name" value="TPR_rpt"/>
</dbReference>